<reference evidence="5 6" key="1">
    <citation type="journal article" date="2018" name="Nat. Genet.">
        <title>The Rosa genome provides new insights in the design of modern roses.</title>
        <authorList>
            <person name="Bendahmane M."/>
        </authorList>
    </citation>
    <scope>NUCLEOTIDE SEQUENCE [LARGE SCALE GENOMIC DNA]</scope>
    <source>
        <strain evidence="6">cv. Old Blush</strain>
    </source>
</reference>
<organism evidence="5 6">
    <name type="scientific">Rosa chinensis</name>
    <name type="common">China rose</name>
    <dbReference type="NCBI Taxonomy" id="74649"/>
    <lineage>
        <taxon>Eukaryota</taxon>
        <taxon>Viridiplantae</taxon>
        <taxon>Streptophyta</taxon>
        <taxon>Embryophyta</taxon>
        <taxon>Tracheophyta</taxon>
        <taxon>Spermatophyta</taxon>
        <taxon>Magnoliopsida</taxon>
        <taxon>eudicotyledons</taxon>
        <taxon>Gunneridae</taxon>
        <taxon>Pentapetalae</taxon>
        <taxon>rosids</taxon>
        <taxon>fabids</taxon>
        <taxon>Rosales</taxon>
        <taxon>Rosaceae</taxon>
        <taxon>Rosoideae</taxon>
        <taxon>Rosoideae incertae sedis</taxon>
        <taxon>Rosa</taxon>
    </lineage>
</organism>
<dbReference type="InterPro" id="IPR000595">
    <property type="entry name" value="cNMP-bd_dom"/>
</dbReference>
<dbReference type="Pfam" id="PF00027">
    <property type="entry name" value="cNMP_binding"/>
    <property type="match status" value="1"/>
</dbReference>
<feature type="transmembrane region" description="Helical" evidence="3">
    <location>
        <begin position="100"/>
        <end position="118"/>
    </location>
</feature>
<dbReference type="PROSITE" id="PS50042">
    <property type="entry name" value="CNMP_BINDING_3"/>
    <property type="match status" value="3"/>
</dbReference>
<dbReference type="InterPro" id="IPR018490">
    <property type="entry name" value="cNMP-bd_dom_sf"/>
</dbReference>
<evidence type="ECO:0000259" key="4">
    <source>
        <dbReference type="PROSITE" id="PS50042"/>
    </source>
</evidence>
<dbReference type="PANTHER" id="PTHR45651">
    <property type="entry name" value="CYCLIC NUCLEOTIDE-GATED ION CHANNEL 15-RELATED-RELATED"/>
    <property type="match status" value="1"/>
</dbReference>
<feature type="transmembrane region" description="Helical" evidence="3">
    <location>
        <begin position="637"/>
        <end position="655"/>
    </location>
</feature>
<dbReference type="PANTHER" id="PTHR45651:SF68">
    <property type="entry name" value="ION TRANSPORT DOMAIN-CONTAINING PROTEIN"/>
    <property type="match status" value="1"/>
</dbReference>
<dbReference type="Gene3D" id="2.60.120.10">
    <property type="entry name" value="Jelly Rolls"/>
    <property type="match status" value="4"/>
</dbReference>
<dbReference type="EMBL" id="PDCK01000039">
    <property type="protein sequence ID" value="PRQ58886.1"/>
    <property type="molecule type" value="Genomic_DNA"/>
</dbReference>
<keyword evidence="1" id="KW-0813">Transport</keyword>
<keyword evidence="3" id="KW-0472">Membrane</keyword>
<feature type="transmembrane region" description="Helical" evidence="3">
    <location>
        <begin position="515"/>
        <end position="535"/>
    </location>
</feature>
<sequence length="1306" mass="148921">MLSSSADSSSFTIMEKSSTNKVNEWSEKRSAIKGILEPKNWPTRKEFVDPKGPYIRKWNIVFIVSCVLAVLLDPLFLYIPTIHEDMKCVRLDKNMKIAALVLRSVTDLCYLLNIFFQLCGSKTRSTIRSGSCPPMLTSLRIVLLSIAKTMWESYIIIDILAVLPLPQVAILIFFPKMRGSGSSIKGKLMNFLILVQYVPRVLRIYLSCKESKKFSREETSLWLKGILNFFMYILASHREATRVLEKHRRGCCLSGGAPASIIGPGLIDEWRVLPDGIVGSWGSKFWYPVQPSWSRMTFLSSQAAMQAGRMAGWRSAQGWSRWSEAGSWRRFAMDRTALIPSPSLVDHRRVQGCRIFWRLDEAGRQGTTSFSLILGVGSSRSGFMPGFGRPKVRLVWLAAWMESFRRCEFDGTDLWLWSAGRSTEVEEDDCGGWAIFLFKVVFLVRSSIRVLVRFFWFLACPYSVELGLGQIEVPCMWCFSWGRIGLLSVLSYGQCADERSLHVAWHLWDTVWKRALVVVAVVYEVVLGALCYFFAVQRITSCWRHACRNENGCDRNNFDCHNHHTLRNITSLNDLCPIDPSDPKIFDFGIFLHILQFGILGSTNYPEKFSNCFWWGLRHLSSLGSNLEPSINTWENLFAAFISIIGLLLFLYLIGNLQTYMQLDTARLETDRWNLRVENKLDEKSREFEPWLVKNGIPSHKKPDIMAKVLVELKQNRDVDIENLLSILPSDLQSYVESCMPLSRLKKVPSVQNMAEAVLREISENLKPKKYKKDNIIISEDKPLEMMIFIVDGLVSIEKRDASGTLQRGAGQLFGEQLLCWPAWTSFPGISNESARAIGDVDVLVLMASDMERVGYKFRSEFGKEITPLSDAKWVLLESRQVAMLRKVPKLETMHTEVLKAISLHLKPRSYSKAWLTDTNEPLRMMIFVIDGSVEEYGTLDHGRLRHKAGYFSGEELLDYVLDSSFPALSPLPTCRLNASNYVDILYVTAKDLASVASEYRSNFSRVIAHPTDLFASLTLHWLKKVPMFRDMDEEVVKEISKRMKRVSYSSDTVIIEKHKPLEMMFVLLGGERVTVKETYPYHCVVGDFIGLELVHWITNWAAHTNFPAKLPLSHNSAKVPNDDQIGNAEVAVLWADDLKSIVSEFRSDFMKQTTLPIDSEGKLATFDPLTMVKKVPILENMDEEVLKAICSHLNPMKYSDDTPDGPFILNSNEKIDRMFFIIRGIVSYCSFSGPVYYHYSGNYFGEQLLGWVLDASVHRVPELDQWDAYMSVGDVEVLVLMAEDLAKVISEFETHFVRQIPQDSD</sequence>
<keyword evidence="3" id="KW-1133">Transmembrane helix</keyword>
<dbReference type="SUPFAM" id="SSF81324">
    <property type="entry name" value="Voltage-gated potassium channels"/>
    <property type="match status" value="2"/>
</dbReference>
<accession>A0A2P6SJN5</accession>
<dbReference type="Proteomes" id="UP000238479">
    <property type="component" value="Chromosome 1"/>
</dbReference>
<dbReference type="STRING" id="74649.A0A2P6SJN5"/>
<feature type="domain" description="Cyclic nucleotide-binding" evidence="4">
    <location>
        <begin position="1028"/>
        <end position="1072"/>
    </location>
</feature>
<dbReference type="Gramene" id="PRQ58886">
    <property type="protein sequence ID" value="PRQ58886"/>
    <property type="gene ID" value="RchiOBHm_Chr1g0364171"/>
</dbReference>
<evidence type="ECO:0000313" key="5">
    <source>
        <dbReference type="EMBL" id="PRQ58886.1"/>
    </source>
</evidence>
<gene>
    <name evidence="5" type="ORF">RchiOBHm_Chr1g0364171</name>
</gene>
<proteinExistence type="predicted"/>
<feature type="transmembrane region" description="Helical" evidence="3">
    <location>
        <begin position="154"/>
        <end position="174"/>
    </location>
</feature>
<keyword evidence="1" id="KW-1071">Ligand-gated ion channel</keyword>
<evidence type="ECO:0000256" key="3">
    <source>
        <dbReference type="SAM" id="Phobius"/>
    </source>
</evidence>
<dbReference type="InterPro" id="IPR014710">
    <property type="entry name" value="RmlC-like_jellyroll"/>
</dbReference>
<protein>
    <submittedName>
        <fullName evidence="5">Putative potassium channel, voltage-dependent, ELK</fullName>
    </submittedName>
</protein>
<feature type="domain" description="Cyclic nucleotide-binding" evidence="4">
    <location>
        <begin position="750"/>
        <end position="854"/>
    </location>
</feature>
<keyword evidence="3" id="KW-0812">Transmembrane</keyword>
<dbReference type="SUPFAM" id="SSF51206">
    <property type="entry name" value="cAMP-binding domain-like"/>
    <property type="match status" value="4"/>
</dbReference>
<name>A0A2P6SJN5_ROSCH</name>
<comment type="caution">
    <text evidence="5">The sequence shown here is derived from an EMBL/GenBank/DDBJ whole genome shotgun (WGS) entry which is preliminary data.</text>
</comment>
<dbReference type="GO" id="GO:0016020">
    <property type="term" value="C:membrane"/>
    <property type="evidence" value="ECO:0007669"/>
    <property type="project" value="UniProtKB-SubCell"/>
</dbReference>
<evidence type="ECO:0000256" key="1">
    <source>
        <dbReference type="ARBA" id="ARBA00023286"/>
    </source>
</evidence>
<dbReference type="CDD" id="cd00038">
    <property type="entry name" value="CAP_ED"/>
    <property type="match status" value="1"/>
</dbReference>
<feature type="transmembrane region" description="Helical" evidence="3">
    <location>
        <begin position="58"/>
        <end position="79"/>
    </location>
</feature>
<keyword evidence="1" id="KW-0406">Ion transport</keyword>
<dbReference type="GO" id="GO:0034220">
    <property type="term" value="P:monoatomic ion transmembrane transport"/>
    <property type="evidence" value="ECO:0007669"/>
    <property type="project" value="UniProtKB-KW"/>
</dbReference>
<feature type="domain" description="Cyclic nucleotide-binding" evidence="4">
    <location>
        <begin position="1178"/>
        <end position="1250"/>
    </location>
</feature>
<keyword evidence="2 5" id="KW-0407">Ion channel</keyword>
<evidence type="ECO:0000313" key="6">
    <source>
        <dbReference type="Proteomes" id="UP000238479"/>
    </source>
</evidence>
<evidence type="ECO:0000256" key="2">
    <source>
        <dbReference type="ARBA" id="ARBA00023303"/>
    </source>
</evidence>
<keyword evidence="6" id="KW-1185">Reference proteome</keyword>